<evidence type="ECO:0000256" key="1">
    <source>
        <dbReference type="ARBA" id="ARBA00022729"/>
    </source>
</evidence>
<keyword evidence="1" id="KW-0732">Signal</keyword>
<feature type="region of interest" description="Disordered" evidence="2">
    <location>
        <begin position="285"/>
        <end position="377"/>
    </location>
</feature>
<evidence type="ECO:0000256" key="2">
    <source>
        <dbReference type="SAM" id="MobiDB-lite"/>
    </source>
</evidence>
<dbReference type="PANTHER" id="PTHR46580">
    <property type="entry name" value="SENSOR KINASE-RELATED"/>
    <property type="match status" value="1"/>
</dbReference>
<gene>
    <name evidence="3" type="ORF">GOCE00092_LOCUS3573</name>
</gene>
<dbReference type="PANTHER" id="PTHR46580:SF4">
    <property type="entry name" value="ATP_GTP-BINDING PROTEIN"/>
    <property type="match status" value="1"/>
</dbReference>
<reference evidence="3" key="1">
    <citation type="submission" date="2021-01" db="EMBL/GenBank/DDBJ databases">
        <authorList>
            <person name="Corre E."/>
            <person name="Pelletier E."/>
            <person name="Niang G."/>
            <person name="Scheremetjew M."/>
            <person name="Finn R."/>
            <person name="Kale V."/>
            <person name="Holt S."/>
            <person name="Cochrane G."/>
            <person name="Meng A."/>
            <person name="Brown T."/>
            <person name="Cohen L."/>
        </authorList>
    </citation>
    <scope>NUCLEOTIDE SEQUENCE</scope>
    <source>
        <strain evidence="3">CCMP 410</strain>
    </source>
</reference>
<proteinExistence type="predicted"/>
<protein>
    <submittedName>
        <fullName evidence="3">Uncharacterized protein</fullName>
    </submittedName>
</protein>
<accession>A0A7S1Y1V0</accession>
<name>A0A7S1Y1V0_9STRA</name>
<dbReference type="Gene3D" id="2.130.10.130">
    <property type="entry name" value="Integrin alpha, N-terminal"/>
    <property type="match status" value="1"/>
</dbReference>
<dbReference type="EMBL" id="HBGK01006842">
    <property type="protein sequence ID" value="CAD9274665.1"/>
    <property type="molecule type" value="Transcribed_RNA"/>
</dbReference>
<organism evidence="3">
    <name type="scientific">Grammatophora oceanica</name>
    <dbReference type="NCBI Taxonomy" id="210454"/>
    <lineage>
        <taxon>Eukaryota</taxon>
        <taxon>Sar</taxon>
        <taxon>Stramenopiles</taxon>
        <taxon>Ochrophyta</taxon>
        <taxon>Bacillariophyta</taxon>
        <taxon>Fragilariophyceae</taxon>
        <taxon>Fragilariophycidae</taxon>
        <taxon>Rhabdonematales</taxon>
        <taxon>Grammatophoraceae</taxon>
        <taxon>Grammatophora</taxon>
    </lineage>
</organism>
<dbReference type="InterPro" id="IPR028994">
    <property type="entry name" value="Integrin_alpha_N"/>
</dbReference>
<dbReference type="AlphaFoldDB" id="A0A7S1Y1V0"/>
<sequence>MNVLRGPNGEQLIFLSARGTPRKDRRPNVHRMFRVTRGQAPYFVEVLHENGDPWLKHTVATSVKIGDINGDGLDDILVTNENEAALLLIQNKEGFAFTSINMAGSENWRAARIADLNGDGISDLVVTKGYRYNRGGPFLVRIFQGTGKAPYFDLNNPIYELNAPFPAGDVEILDVNGDGRKDIYVVQADEATDNFCGNPQGGPFNPQKWYGTGGFPPKDFVAPKDMAPDILLMGQQEYFTYDMVKMNHQVPGCGFLTEKFGNDWTMILSHGEIARAGNNVVLTWPEPESTTAPSGIPSLLPSSAPSEVPSLVPSELPSEVPSGVPSIAPSGVPTLAPSSGPTQPILPLSGGYTPSPSLRPLQTATPDTEPFDSATSGSITSSKLLSTGLVVGVLMVFFGI</sequence>
<dbReference type="InterPro" id="IPR013517">
    <property type="entry name" value="FG-GAP"/>
</dbReference>
<evidence type="ECO:0000313" key="3">
    <source>
        <dbReference type="EMBL" id="CAD9274665.1"/>
    </source>
</evidence>
<dbReference type="SUPFAM" id="SSF69318">
    <property type="entry name" value="Integrin alpha N-terminal domain"/>
    <property type="match status" value="1"/>
</dbReference>
<feature type="compositionally biased region" description="Polar residues" evidence="2">
    <location>
        <begin position="352"/>
        <end position="366"/>
    </location>
</feature>
<dbReference type="Pfam" id="PF13517">
    <property type="entry name" value="FG-GAP_3"/>
    <property type="match status" value="1"/>
</dbReference>